<feature type="compositionally biased region" description="Polar residues" evidence="2">
    <location>
        <begin position="639"/>
        <end position="648"/>
    </location>
</feature>
<feature type="compositionally biased region" description="Basic and acidic residues" evidence="2">
    <location>
        <begin position="517"/>
        <end position="530"/>
    </location>
</feature>
<dbReference type="InterPro" id="IPR059215">
    <property type="entry name" value="BRCT2_TopBP1-like"/>
</dbReference>
<feature type="domain" description="BRCT" evidence="3">
    <location>
        <begin position="103"/>
        <end position="192"/>
    </location>
</feature>
<sequence length="810" mass="90152">MAGNAASNKEHPLAGVVLCFTSIPPEQRTDIASIASQMGASHKYDLTSDVTHMLVGETNTPKYKFVARERPDVIVLKPEWVEAVRQSWMQGGDTDIHSLEEQYKLPAFTGTAICITGFEDMAFRNYIRSNVLLHGSDFRGDLTKTVTHLIARSAEGEKYKFATSWSVKIVSFKWFTDSIERGMALDEDLYHPLIPVEQQGIGAWNRSLPAVKQKLPANESSSNPRPRKLRRIASAKLVDQNENIWGDIVGMGFETAEPKPSREERLASYERKSRDASVIQIAKSFASETVFTAPSQSHEQPTEPIVNRRDGFLDDCFFLIHGFSSKQTKVLRHHLSFNGARLVDSLGEFSRPDIPKRGDGLYIIVPYKTPLSEAPSTDDLAFECEVVTDMWLERCLEAKALVPPESHIANTPISSFPINGLSGLKICSTGISRIDLLHLSKLVNLVGATYHEYLTPKVTVLLCNKSININNEKLRHTHEWGVPAVTIDWLWASIRQEKKQPFEPYLIRRPSTLANKDLKVRAGTRPEQKRTSRLTPEDNTTLQQTTNVPNIPNQSKTLDPASITASEPKQAIADSPRKQSMPEPSNSFNRKSTSPTKLPPKNTLKSPSTKRKAPDHQPPGPSAKSALDQAVNGLLKQSRAANSRSAADTSGEHDRIRSRKPRPLLGRAQSNSSGRTTEQKAFSRASSIDTLNEDGCGSAVESINTDTGIPSLANSGRFEFEYPEGERAHERGNEDDEDETPPMTQLDYEDPDAVAMREKFLRYAGKIVEKPSSKQQLVIGEVKELEQVGWGTGRRTRNAHKVAKDDDDEF</sequence>
<feature type="domain" description="BRCT" evidence="3">
    <location>
        <begin position="421"/>
        <end position="507"/>
    </location>
</feature>
<reference evidence="4 5" key="1">
    <citation type="submission" date="2024-07" db="EMBL/GenBank/DDBJ databases">
        <title>Section-level genome sequencing and comparative genomics of Aspergillus sections Usti and Cavernicolus.</title>
        <authorList>
            <consortium name="Lawrence Berkeley National Laboratory"/>
            <person name="Nybo J.L."/>
            <person name="Vesth T.C."/>
            <person name="Theobald S."/>
            <person name="Frisvad J.C."/>
            <person name="Larsen T.O."/>
            <person name="Kjaerboelling I."/>
            <person name="Rothschild-Mancinelli K."/>
            <person name="Lyhne E.K."/>
            <person name="Kogle M.E."/>
            <person name="Barry K."/>
            <person name="Clum A."/>
            <person name="Na H."/>
            <person name="Ledsgaard L."/>
            <person name="Lin J."/>
            <person name="Lipzen A."/>
            <person name="Kuo A."/>
            <person name="Riley R."/>
            <person name="Mondo S."/>
            <person name="LaButti K."/>
            <person name="Haridas S."/>
            <person name="Pangalinan J."/>
            <person name="Salamov A.A."/>
            <person name="Simmons B.A."/>
            <person name="Magnuson J.K."/>
            <person name="Chen J."/>
            <person name="Drula E."/>
            <person name="Henrissat B."/>
            <person name="Wiebenga A."/>
            <person name="Lubbers R.J."/>
            <person name="Gomes A.C."/>
            <person name="Makela M.R."/>
            <person name="Stajich J."/>
            <person name="Grigoriev I.V."/>
            <person name="Mortensen U.H."/>
            <person name="De vries R.P."/>
            <person name="Baker S.E."/>
            <person name="Andersen M.R."/>
        </authorList>
    </citation>
    <scope>NUCLEOTIDE SEQUENCE [LARGE SCALE GENOMIC DNA]</scope>
    <source>
        <strain evidence="4 5">CBS 600.67</strain>
    </source>
</reference>
<evidence type="ECO:0000256" key="2">
    <source>
        <dbReference type="SAM" id="MobiDB-lite"/>
    </source>
</evidence>
<dbReference type="InterPro" id="IPR036420">
    <property type="entry name" value="BRCT_dom_sf"/>
</dbReference>
<evidence type="ECO:0000256" key="1">
    <source>
        <dbReference type="ARBA" id="ARBA00022737"/>
    </source>
</evidence>
<evidence type="ECO:0000313" key="4">
    <source>
        <dbReference type="EMBL" id="KAL2826524.1"/>
    </source>
</evidence>
<proteinExistence type="predicted"/>
<dbReference type="CDD" id="cd17740">
    <property type="entry name" value="BRCT_Rad4_rpt1"/>
    <property type="match status" value="1"/>
</dbReference>
<dbReference type="PROSITE" id="PS50172">
    <property type="entry name" value="BRCT"/>
    <property type="match status" value="4"/>
</dbReference>
<feature type="compositionally biased region" description="Basic and acidic residues" evidence="2">
    <location>
        <begin position="718"/>
        <end position="732"/>
    </location>
</feature>
<keyword evidence="5" id="KW-1185">Reference proteome</keyword>
<comment type="caution">
    <text evidence="4">The sequence shown here is derived from an EMBL/GenBank/DDBJ whole genome shotgun (WGS) entry which is preliminary data.</text>
</comment>
<dbReference type="Pfam" id="PF12738">
    <property type="entry name" value="PTCB-BRCT"/>
    <property type="match status" value="3"/>
</dbReference>
<name>A0ABR4IFP6_9EURO</name>
<dbReference type="CDD" id="cd18433">
    <property type="entry name" value="BRCT_Rad4_rpt3"/>
    <property type="match status" value="1"/>
</dbReference>
<feature type="region of interest" description="Disordered" evidence="2">
    <location>
        <begin position="517"/>
        <end position="751"/>
    </location>
</feature>
<feature type="compositionally biased region" description="Polar residues" evidence="2">
    <location>
        <begin position="533"/>
        <end position="567"/>
    </location>
</feature>
<feature type="region of interest" description="Disordered" evidence="2">
    <location>
        <begin position="790"/>
        <end position="810"/>
    </location>
</feature>
<accession>A0ABR4IFP6</accession>
<dbReference type="Gene3D" id="3.40.50.10190">
    <property type="entry name" value="BRCT domain"/>
    <property type="match status" value="4"/>
</dbReference>
<feature type="domain" description="BRCT" evidence="3">
    <location>
        <begin position="308"/>
        <end position="409"/>
    </location>
</feature>
<feature type="domain" description="BRCT" evidence="3">
    <location>
        <begin position="8"/>
        <end position="81"/>
    </location>
</feature>
<feature type="compositionally biased region" description="Polar residues" evidence="2">
    <location>
        <begin position="582"/>
        <end position="596"/>
    </location>
</feature>
<dbReference type="PANTHER" id="PTHR13561:SF20">
    <property type="entry name" value="DNA TOPOISOMERASE 2-BINDING PROTEIN 1"/>
    <property type="match status" value="1"/>
</dbReference>
<dbReference type="InterPro" id="IPR001357">
    <property type="entry name" value="BRCT_dom"/>
</dbReference>
<feature type="compositionally biased region" description="Polar residues" evidence="2">
    <location>
        <begin position="668"/>
        <end position="690"/>
    </location>
</feature>
<feature type="compositionally biased region" description="Polar residues" evidence="2">
    <location>
        <begin position="701"/>
        <end position="714"/>
    </location>
</feature>
<evidence type="ECO:0000259" key="3">
    <source>
        <dbReference type="PROSITE" id="PS50172"/>
    </source>
</evidence>
<dbReference type="SMART" id="SM00292">
    <property type="entry name" value="BRCT"/>
    <property type="match status" value="4"/>
</dbReference>
<evidence type="ECO:0000313" key="5">
    <source>
        <dbReference type="Proteomes" id="UP001610335"/>
    </source>
</evidence>
<gene>
    <name evidence="4" type="ORF">BDW59DRAFT_65991</name>
</gene>
<dbReference type="SUPFAM" id="SSF52113">
    <property type="entry name" value="BRCT domain"/>
    <property type="match status" value="4"/>
</dbReference>
<protein>
    <submittedName>
        <fullName evidence="4">BRCT domain-containing protein</fullName>
    </submittedName>
</protein>
<dbReference type="EMBL" id="JBFXLS010000030">
    <property type="protein sequence ID" value="KAL2826524.1"/>
    <property type="molecule type" value="Genomic_DNA"/>
</dbReference>
<dbReference type="CDD" id="cd17731">
    <property type="entry name" value="BRCT_TopBP1_rpt2_like"/>
    <property type="match status" value="1"/>
</dbReference>
<organism evidence="4 5">
    <name type="scientific">Aspergillus cavernicola</name>
    <dbReference type="NCBI Taxonomy" id="176166"/>
    <lineage>
        <taxon>Eukaryota</taxon>
        <taxon>Fungi</taxon>
        <taxon>Dikarya</taxon>
        <taxon>Ascomycota</taxon>
        <taxon>Pezizomycotina</taxon>
        <taxon>Eurotiomycetes</taxon>
        <taxon>Eurotiomycetidae</taxon>
        <taxon>Eurotiales</taxon>
        <taxon>Aspergillaceae</taxon>
        <taxon>Aspergillus</taxon>
        <taxon>Aspergillus subgen. Nidulantes</taxon>
    </lineage>
</organism>
<keyword evidence="1" id="KW-0677">Repeat</keyword>
<dbReference type="PANTHER" id="PTHR13561">
    <property type="entry name" value="DNA REPLICATION REGULATOR DPB11-RELATED"/>
    <property type="match status" value="1"/>
</dbReference>
<dbReference type="Proteomes" id="UP001610335">
    <property type="component" value="Unassembled WGS sequence"/>
</dbReference>
<dbReference type="CDD" id="cd17723">
    <property type="entry name" value="BRCT_Rad4_rpt4"/>
    <property type="match status" value="1"/>
</dbReference>